<dbReference type="EMBL" id="FMYK01000002">
    <property type="protein sequence ID" value="SDB91512.1"/>
    <property type="molecule type" value="Genomic_DNA"/>
</dbReference>
<reference evidence="2" key="1">
    <citation type="submission" date="2016-09" db="EMBL/GenBank/DDBJ databases">
        <authorList>
            <person name="Varghese N."/>
            <person name="Submissions S."/>
        </authorList>
    </citation>
    <scope>NUCLEOTIDE SEQUENCE [LARGE SCALE GENOMIC DNA]</scope>
    <source>
        <strain evidence="2">ANC 3699</strain>
    </source>
</reference>
<gene>
    <name evidence="1" type="ORF">SAMN05421749_10251</name>
</gene>
<proteinExistence type="predicted"/>
<dbReference type="RefSeq" id="WP_092616234.1">
    <property type="nucleotide sequence ID" value="NZ_FMYK01000002.1"/>
</dbReference>
<sequence>MKNQIRSELRELEKSIINADSHELRQKYFKEYVQKSTFAHKCRFIDGIDQPRSLDRIKKKLGSLPVVA</sequence>
<name>A0A1G6HB54_9GAMM</name>
<dbReference type="AlphaFoldDB" id="A0A1G6HB54"/>
<protein>
    <submittedName>
        <fullName evidence="1">Uncharacterized protein</fullName>
    </submittedName>
</protein>
<evidence type="ECO:0000313" key="1">
    <source>
        <dbReference type="EMBL" id="SDB91512.1"/>
    </source>
</evidence>
<dbReference type="Proteomes" id="UP000242317">
    <property type="component" value="Unassembled WGS sequence"/>
</dbReference>
<organism evidence="1 2">
    <name type="scientific">Acinetobacter marinus</name>
    <dbReference type="NCBI Taxonomy" id="281375"/>
    <lineage>
        <taxon>Bacteria</taxon>
        <taxon>Pseudomonadati</taxon>
        <taxon>Pseudomonadota</taxon>
        <taxon>Gammaproteobacteria</taxon>
        <taxon>Moraxellales</taxon>
        <taxon>Moraxellaceae</taxon>
        <taxon>Acinetobacter</taxon>
    </lineage>
</organism>
<keyword evidence="2" id="KW-1185">Reference proteome</keyword>
<evidence type="ECO:0000313" key="2">
    <source>
        <dbReference type="Proteomes" id="UP000242317"/>
    </source>
</evidence>
<accession>A0A1G6HB54</accession>